<reference evidence="1" key="1">
    <citation type="submission" date="2023-01" db="EMBL/GenBank/DDBJ databases">
        <title>Genome assembly of the deep-sea coral Lophelia pertusa.</title>
        <authorList>
            <person name="Herrera S."/>
            <person name="Cordes E."/>
        </authorList>
    </citation>
    <scope>NUCLEOTIDE SEQUENCE</scope>
    <source>
        <strain evidence="1">USNM1676648</strain>
        <tissue evidence="1">Polyp</tissue>
    </source>
</reference>
<dbReference type="Proteomes" id="UP001163046">
    <property type="component" value="Unassembled WGS sequence"/>
</dbReference>
<evidence type="ECO:0000313" key="1">
    <source>
        <dbReference type="EMBL" id="KAJ7377185.1"/>
    </source>
</evidence>
<dbReference type="EMBL" id="MU826382">
    <property type="protein sequence ID" value="KAJ7377185.1"/>
    <property type="molecule type" value="Genomic_DNA"/>
</dbReference>
<proteinExistence type="predicted"/>
<dbReference type="OrthoDB" id="5987567at2759"/>
<accession>A0A9W9Z9D6</accession>
<organism evidence="1 2">
    <name type="scientific">Desmophyllum pertusum</name>
    <dbReference type="NCBI Taxonomy" id="174260"/>
    <lineage>
        <taxon>Eukaryota</taxon>
        <taxon>Metazoa</taxon>
        <taxon>Cnidaria</taxon>
        <taxon>Anthozoa</taxon>
        <taxon>Hexacorallia</taxon>
        <taxon>Scleractinia</taxon>
        <taxon>Caryophylliina</taxon>
        <taxon>Caryophylliidae</taxon>
        <taxon>Desmophyllum</taxon>
    </lineage>
</organism>
<dbReference type="PANTHER" id="PTHR46579">
    <property type="entry name" value="F5/8 TYPE C DOMAIN-CONTAINING PROTEIN-RELATED"/>
    <property type="match status" value="1"/>
</dbReference>
<dbReference type="PANTHER" id="PTHR46579:SF1">
    <property type="entry name" value="F5_8 TYPE C DOMAIN-CONTAINING PROTEIN"/>
    <property type="match status" value="1"/>
</dbReference>
<protein>
    <submittedName>
        <fullName evidence="1">Uncharacterized protein</fullName>
    </submittedName>
</protein>
<evidence type="ECO:0000313" key="2">
    <source>
        <dbReference type="Proteomes" id="UP001163046"/>
    </source>
</evidence>
<comment type="caution">
    <text evidence="1">The sequence shown here is derived from an EMBL/GenBank/DDBJ whole genome shotgun (WGS) entry which is preliminary data.</text>
</comment>
<gene>
    <name evidence="1" type="ORF">OS493_030385</name>
</gene>
<sequence length="264" mass="30972">MLMSYWFESRFKGKPFYCGRKIKICDARRAIIKPPNTVPKNSQESRRKKALQSVGVQNGLLFYSLPVMDGILPLKQYQHFMLLVHAIYILLKQSISSADLTKASLLLEHFCLRAKRIIYQNFKKACQIHLSKTFVTLLNQEKKLDIQQKFINEEKETFCCWFGADGSTNCHEERQNIEIINGRELEEEKTGKFLRLKKGKDVVHSEEYTRVTRRHHCPLWLLRILVKSAMDNKLRQHKLANSSGEALLKYCASSYEEQRQWTDK</sequence>
<name>A0A9W9Z9D6_9CNID</name>
<keyword evidence="2" id="KW-1185">Reference proteome</keyword>
<dbReference type="AlphaFoldDB" id="A0A9W9Z9D6"/>